<proteinExistence type="inferred from homology"/>
<evidence type="ECO:0000259" key="3">
    <source>
        <dbReference type="SMART" id="SM00415"/>
    </source>
</evidence>
<dbReference type="Pfam" id="PF00447">
    <property type="entry name" value="HSF_DNA-bind"/>
    <property type="match status" value="1"/>
</dbReference>
<dbReference type="PANTHER" id="PTHR10015:SF206">
    <property type="entry name" value="HSF-TYPE DNA-BINDING DOMAIN-CONTAINING PROTEIN"/>
    <property type="match status" value="1"/>
</dbReference>
<evidence type="ECO:0000313" key="4">
    <source>
        <dbReference type="EMBL" id="CAD8081051.1"/>
    </source>
</evidence>
<dbReference type="Proteomes" id="UP000688137">
    <property type="component" value="Unassembled WGS sequence"/>
</dbReference>
<evidence type="ECO:0000256" key="1">
    <source>
        <dbReference type="ARBA" id="ARBA00023125"/>
    </source>
</evidence>
<dbReference type="PANTHER" id="PTHR10015">
    <property type="entry name" value="HEAT SHOCK TRANSCRIPTION FACTOR"/>
    <property type="match status" value="1"/>
</dbReference>
<evidence type="ECO:0000313" key="5">
    <source>
        <dbReference type="Proteomes" id="UP000688137"/>
    </source>
</evidence>
<dbReference type="GO" id="GO:0003700">
    <property type="term" value="F:DNA-binding transcription factor activity"/>
    <property type="evidence" value="ECO:0007669"/>
    <property type="project" value="InterPro"/>
</dbReference>
<dbReference type="InterPro" id="IPR000232">
    <property type="entry name" value="HSF_DNA-bd"/>
</dbReference>
<comment type="similarity">
    <text evidence="2">Belongs to the HSF family.</text>
</comment>
<organism evidence="4 5">
    <name type="scientific">Paramecium primaurelia</name>
    <dbReference type="NCBI Taxonomy" id="5886"/>
    <lineage>
        <taxon>Eukaryota</taxon>
        <taxon>Sar</taxon>
        <taxon>Alveolata</taxon>
        <taxon>Ciliophora</taxon>
        <taxon>Intramacronucleata</taxon>
        <taxon>Oligohymenophorea</taxon>
        <taxon>Peniculida</taxon>
        <taxon>Parameciidae</taxon>
        <taxon>Paramecium</taxon>
    </lineage>
</organism>
<protein>
    <recommendedName>
        <fullName evidence="3">HSF-type DNA-binding domain-containing protein</fullName>
    </recommendedName>
</protein>
<accession>A0A8S1MRX3</accession>
<reference evidence="4" key="1">
    <citation type="submission" date="2021-01" db="EMBL/GenBank/DDBJ databases">
        <authorList>
            <consortium name="Genoscope - CEA"/>
            <person name="William W."/>
        </authorList>
    </citation>
    <scope>NUCLEOTIDE SEQUENCE</scope>
</reference>
<comment type="caution">
    <text evidence="4">The sequence shown here is derived from an EMBL/GenBank/DDBJ whole genome shotgun (WGS) entry which is preliminary data.</text>
</comment>
<dbReference type="AlphaFoldDB" id="A0A8S1MRX3"/>
<gene>
    <name evidence="4" type="ORF">PPRIM_AZ9-3.1.T0650024</name>
</gene>
<feature type="domain" description="HSF-type DNA-binding" evidence="3">
    <location>
        <begin position="5"/>
        <end position="99"/>
    </location>
</feature>
<dbReference type="EMBL" id="CAJJDM010000067">
    <property type="protein sequence ID" value="CAD8081051.1"/>
    <property type="molecule type" value="Genomic_DNA"/>
</dbReference>
<sequence length="166" mass="19921">MQYSKMPVFLIKLKSMLEDQCNQHIISWNDQGNKVIIHQIDEFKSSILPLYFKTTNYSSFQKQLNNYGFKNFRQSAKQCEFYNEYWTHDYKRIHQIIRKRNIQEDVNSTSTFMSSLLLLISNQKQLMANIEMIHQQQSMISQNIYNLHTESMKQQDLITNLPELQI</sequence>
<name>A0A8S1MRX3_PARPR</name>
<dbReference type="OMA" id="CEFYNEY"/>
<dbReference type="GO" id="GO:0043565">
    <property type="term" value="F:sequence-specific DNA binding"/>
    <property type="evidence" value="ECO:0007669"/>
    <property type="project" value="InterPro"/>
</dbReference>
<evidence type="ECO:0000256" key="2">
    <source>
        <dbReference type="RuleBase" id="RU004020"/>
    </source>
</evidence>
<keyword evidence="5" id="KW-1185">Reference proteome</keyword>
<dbReference type="SMART" id="SM00415">
    <property type="entry name" value="HSF"/>
    <property type="match status" value="1"/>
</dbReference>
<keyword evidence="1" id="KW-0238">DNA-binding</keyword>